<feature type="domain" description="FAS1" evidence="1">
    <location>
        <begin position="16"/>
        <end position="173"/>
    </location>
</feature>
<dbReference type="GO" id="GO:0000329">
    <property type="term" value="C:fungal-type vacuole membrane"/>
    <property type="evidence" value="ECO:0007669"/>
    <property type="project" value="TreeGrafter"/>
</dbReference>
<dbReference type="SUPFAM" id="SSF82153">
    <property type="entry name" value="FAS1 domain"/>
    <property type="match status" value="2"/>
</dbReference>
<comment type="caution">
    <text evidence="2">The sequence shown here is derived from an EMBL/GenBank/DDBJ whole genome shotgun (WGS) entry which is preliminary data.</text>
</comment>
<name>A0A9W9FHB3_9EURO</name>
<dbReference type="OrthoDB" id="286301at2759"/>
<evidence type="ECO:0000313" key="3">
    <source>
        <dbReference type="Proteomes" id="UP001149074"/>
    </source>
</evidence>
<sequence length="300" mass="32765">MRLVYFLPASVSSATAQNLMSALGSNGNLSTLSSLISTDSELLQTVESVDNITILAPTNKAIEDFEEGNSARLRDGRLTQALMQYHVLNGRYPFDSMRETGMFIPTLLTDDAHVNVSGGQVVQAVRTSSHSQNASKISEDKVEFYSGYNSKSTLVDPDIGFDGGLIHTIDSMLVIPRNVTETSLAAGLTSLVGAVRVAEFQWNEWRNATYFAPNNEAFRAVSSVLANMTKEELHTTLMYHVINDTLPIYTRRISHADWITTTGTNITFTLASDGTIYVNSAAIIRPNVLVANGVLHVIDK</sequence>
<organism evidence="2 3">
    <name type="scientific">Penicillium argentinense</name>
    <dbReference type="NCBI Taxonomy" id="1131581"/>
    <lineage>
        <taxon>Eukaryota</taxon>
        <taxon>Fungi</taxon>
        <taxon>Dikarya</taxon>
        <taxon>Ascomycota</taxon>
        <taxon>Pezizomycotina</taxon>
        <taxon>Eurotiomycetes</taxon>
        <taxon>Eurotiomycetidae</taxon>
        <taxon>Eurotiales</taxon>
        <taxon>Aspergillaceae</taxon>
        <taxon>Penicillium</taxon>
    </lineage>
</organism>
<keyword evidence="3" id="KW-1185">Reference proteome</keyword>
<dbReference type="AlphaFoldDB" id="A0A9W9FHB3"/>
<feature type="domain" description="FAS1" evidence="1">
    <location>
        <begin position="168"/>
        <end position="300"/>
    </location>
</feature>
<dbReference type="SMART" id="SM00554">
    <property type="entry name" value="FAS1"/>
    <property type="match status" value="2"/>
</dbReference>
<dbReference type="PANTHER" id="PTHR10900:SF77">
    <property type="entry name" value="FI19380P1"/>
    <property type="match status" value="1"/>
</dbReference>
<proteinExistence type="predicted"/>
<dbReference type="GO" id="GO:0016236">
    <property type="term" value="P:macroautophagy"/>
    <property type="evidence" value="ECO:0007669"/>
    <property type="project" value="TreeGrafter"/>
</dbReference>
<dbReference type="InterPro" id="IPR036378">
    <property type="entry name" value="FAS1_dom_sf"/>
</dbReference>
<dbReference type="EMBL" id="JAPQKI010000005">
    <property type="protein sequence ID" value="KAJ5100161.1"/>
    <property type="molecule type" value="Genomic_DNA"/>
</dbReference>
<dbReference type="PROSITE" id="PS50213">
    <property type="entry name" value="FAS1"/>
    <property type="match status" value="2"/>
</dbReference>
<reference evidence="2" key="2">
    <citation type="journal article" date="2023" name="IMA Fungus">
        <title>Comparative genomic study of the Penicillium genus elucidates a diverse pangenome and 15 lateral gene transfer events.</title>
        <authorList>
            <person name="Petersen C."/>
            <person name="Sorensen T."/>
            <person name="Nielsen M.R."/>
            <person name="Sondergaard T.E."/>
            <person name="Sorensen J.L."/>
            <person name="Fitzpatrick D.A."/>
            <person name="Frisvad J.C."/>
            <person name="Nielsen K.L."/>
        </authorList>
    </citation>
    <scope>NUCLEOTIDE SEQUENCE</scope>
    <source>
        <strain evidence="2">IBT 30761</strain>
    </source>
</reference>
<dbReference type="Gene3D" id="2.30.180.10">
    <property type="entry name" value="FAS1 domain"/>
    <property type="match status" value="2"/>
</dbReference>
<dbReference type="InterPro" id="IPR000782">
    <property type="entry name" value="FAS1_domain"/>
</dbReference>
<dbReference type="InterPro" id="IPR050904">
    <property type="entry name" value="Adhesion/Biosynth-related"/>
</dbReference>
<evidence type="ECO:0000259" key="1">
    <source>
        <dbReference type="PROSITE" id="PS50213"/>
    </source>
</evidence>
<accession>A0A9W9FHB3</accession>
<dbReference type="GeneID" id="81358634"/>
<protein>
    <recommendedName>
        <fullName evidence="1">FAS1 domain-containing protein</fullName>
    </recommendedName>
</protein>
<dbReference type="RefSeq" id="XP_056475814.1">
    <property type="nucleotide sequence ID" value="XM_056619655.1"/>
</dbReference>
<dbReference type="Pfam" id="PF02469">
    <property type="entry name" value="Fasciclin"/>
    <property type="match status" value="2"/>
</dbReference>
<gene>
    <name evidence="2" type="ORF">N7532_007162</name>
</gene>
<evidence type="ECO:0000313" key="2">
    <source>
        <dbReference type="EMBL" id="KAJ5100161.1"/>
    </source>
</evidence>
<reference evidence="2" key="1">
    <citation type="submission" date="2022-11" db="EMBL/GenBank/DDBJ databases">
        <authorList>
            <person name="Petersen C."/>
        </authorList>
    </citation>
    <scope>NUCLEOTIDE SEQUENCE</scope>
    <source>
        <strain evidence="2">IBT 30761</strain>
    </source>
</reference>
<dbReference type="PANTHER" id="PTHR10900">
    <property type="entry name" value="PERIOSTIN-RELATED"/>
    <property type="match status" value="1"/>
</dbReference>
<dbReference type="Proteomes" id="UP001149074">
    <property type="component" value="Unassembled WGS sequence"/>
</dbReference>